<feature type="transmembrane region" description="Helical" evidence="1">
    <location>
        <begin position="120"/>
        <end position="138"/>
    </location>
</feature>
<reference evidence="2" key="1">
    <citation type="submission" date="2023-07" db="EMBL/GenBank/DDBJ databases">
        <authorList>
            <person name="Kim M.K."/>
        </authorList>
    </citation>
    <scope>NUCLEOTIDE SEQUENCE</scope>
    <source>
        <strain evidence="2">M29</strain>
    </source>
</reference>
<protein>
    <submittedName>
        <fullName evidence="2">Uncharacterized protein</fullName>
    </submittedName>
</protein>
<feature type="transmembrane region" description="Helical" evidence="1">
    <location>
        <begin position="50"/>
        <end position="73"/>
    </location>
</feature>
<feature type="transmembrane region" description="Helical" evidence="1">
    <location>
        <begin position="93"/>
        <end position="114"/>
    </location>
</feature>
<evidence type="ECO:0000256" key="1">
    <source>
        <dbReference type="SAM" id="Phobius"/>
    </source>
</evidence>
<accession>A0ABT9AC46</accession>
<organism evidence="2 3">
    <name type="scientific">Hymenobacter mellowenesis</name>
    <dbReference type="NCBI Taxonomy" id="3063995"/>
    <lineage>
        <taxon>Bacteria</taxon>
        <taxon>Pseudomonadati</taxon>
        <taxon>Bacteroidota</taxon>
        <taxon>Cytophagia</taxon>
        <taxon>Cytophagales</taxon>
        <taxon>Hymenobacteraceae</taxon>
        <taxon>Hymenobacter</taxon>
    </lineage>
</organism>
<keyword evidence="3" id="KW-1185">Reference proteome</keyword>
<comment type="caution">
    <text evidence="2">The sequence shown here is derived from an EMBL/GenBank/DDBJ whole genome shotgun (WGS) entry which is preliminary data.</text>
</comment>
<dbReference type="EMBL" id="JAUQSX010000006">
    <property type="protein sequence ID" value="MDO7847421.1"/>
    <property type="molecule type" value="Genomic_DNA"/>
</dbReference>
<name>A0ABT9AC46_9BACT</name>
<keyword evidence="1" id="KW-0472">Membrane</keyword>
<evidence type="ECO:0000313" key="2">
    <source>
        <dbReference type="EMBL" id="MDO7847421.1"/>
    </source>
</evidence>
<keyword evidence="1" id="KW-0812">Transmembrane</keyword>
<evidence type="ECO:0000313" key="3">
    <source>
        <dbReference type="Proteomes" id="UP001167796"/>
    </source>
</evidence>
<proteinExistence type="predicted"/>
<gene>
    <name evidence="2" type="ORF">Q5H92_13710</name>
</gene>
<dbReference type="RefSeq" id="WP_305012097.1">
    <property type="nucleotide sequence ID" value="NZ_JAUQSX010000006.1"/>
</dbReference>
<dbReference type="Proteomes" id="UP001167796">
    <property type="component" value="Unassembled WGS sequence"/>
</dbReference>
<sequence>MKFLFRVRFLLGMIALLLLVLYLQRAAGTRVSNRLGGPVEIAYAQGYARHVLWLGLRFFVAGVGVPVAIGLAVYGCLRWRHRGTPRGPLGRPLLLATLAAWAWGLLGVVAYAVVPAGWKPFYAPGAFLLEAGMAIAAARAGYYDRRPTSPPVAGITLSGGHRQAGR</sequence>
<keyword evidence="1" id="KW-1133">Transmembrane helix</keyword>